<keyword evidence="5" id="KW-1185">Reference proteome</keyword>
<reference evidence="4 5" key="1">
    <citation type="submission" date="2020-05" db="EMBL/GenBank/DDBJ databases">
        <title>Complete genome sequencing of Campylobacter and Arcobacter type strains.</title>
        <authorList>
            <person name="Miller W.G."/>
            <person name="Yee E."/>
        </authorList>
    </citation>
    <scope>NUCLEOTIDE SEQUENCE [LARGE SCALE GENOMIC DNA]</scope>
    <source>
        <strain evidence="4 5">LMG 25694</strain>
    </source>
</reference>
<dbReference type="PROSITE" id="PS50914">
    <property type="entry name" value="BON"/>
    <property type="match status" value="1"/>
</dbReference>
<name>A0AAE7BHR7_9BACT</name>
<keyword evidence="1" id="KW-0472">Membrane</keyword>
<dbReference type="KEGG" id="adz:ADFLV_1971"/>
<sequence length="587" mass="67719">MDDLGKLRNLLLKEEQESLLELKIQLEKLTVESHTPQIIIEKISPFISSILEKSYSSDKKLLLEALSPIVLELIDRNYEESKDKVVKQLAPLITTAIKEQIKSHKDEVVDALYPVIGNMITRYVSKTFEDMLFSINDQIKNGLTFKTLKRKINAKIHGISETELLLKEHALTNVKAVFFIHKETGIVLSHTQNINNPINEPEMIASMMTAIRSFVNDWIDKNEKHQEINTIEYGGSKIVLEASGYSYLAVIIDGAVTNITINSIREVLSQLVAKYSDEIKNFDGNMENLPKEEFLSIISQLINEEEEVNNKSLHPLVYILPLILVSWISYTIYNNIIDNNLAKKANEILYKDSALTIYRLEVEVKNKNMIINGMVPFSFYKDLAYKDLQKIDNIKSIQNNIQIIDSFDNPKDIYDKITYLTLALNLKEGNRIEYSYNYPNVKVFGNVFSKKEKKYVEEQFKLIKGLENIDFEVGIVPPNIEDIIYFEQNSSEILPNQEYKLIKIINLLHNLDEDLVLEIRGFRDFTGTLERNAILVKERAENIMKYLKVKGNVSQKLVNIGINDIPTNIDKENYPEQGRRVVFTWKK</sequence>
<gene>
    <name evidence="4" type="ORF">ADFLV_1971</name>
</gene>
<dbReference type="Proteomes" id="UP000503313">
    <property type="component" value="Chromosome"/>
</dbReference>
<organism evidence="4 5">
    <name type="scientific">Arcobacter defluvii</name>
    <dbReference type="NCBI Taxonomy" id="873191"/>
    <lineage>
        <taxon>Bacteria</taxon>
        <taxon>Pseudomonadati</taxon>
        <taxon>Campylobacterota</taxon>
        <taxon>Epsilonproteobacteria</taxon>
        <taxon>Campylobacterales</taxon>
        <taxon>Arcobacteraceae</taxon>
        <taxon>Arcobacter</taxon>
    </lineage>
</organism>
<keyword evidence="4" id="KW-0449">Lipoprotein</keyword>
<dbReference type="SUPFAM" id="SSF103088">
    <property type="entry name" value="OmpA-like"/>
    <property type="match status" value="1"/>
</dbReference>
<evidence type="ECO:0000259" key="2">
    <source>
        <dbReference type="PROSITE" id="PS50914"/>
    </source>
</evidence>
<evidence type="ECO:0000313" key="5">
    <source>
        <dbReference type="Proteomes" id="UP000503313"/>
    </source>
</evidence>
<feature type="domain" description="BON" evidence="2">
    <location>
        <begin position="337"/>
        <end position="405"/>
    </location>
</feature>
<dbReference type="GO" id="GO:0016020">
    <property type="term" value="C:membrane"/>
    <property type="evidence" value="ECO:0007669"/>
    <property type="project" value="UniProtKB-UniRule"/>
</dbReference>
<dbReference type="InterPro" id="IPR006665">
    <property type="entry name" value="OmpA-like"/>
</dbReference>
<evidence type="ECO:0000256" key="1">
    <source>
        <dbReference type="PROSITE-ProRule" id="PRU00473"/>
    </source>
</evidence>
<feature type="domain" description="OmpA-like" evidence="3">
    <location>
        <begin position="473"/>
        <end position="587"/>
    </location>
</feature>
<dbReference type="AlphaFoldDB" id="A0AAE7BHR7"/>
<dbReference type="RefSeq" id="WP_129011365.1">
    <property type="nucleotide sequence ID" value="NZ_CP053835.1"/>
</dbReference>
<dbReference type="EMBL" id="CP053835">
    <property type="protein sequence ID" value="QKF77987.1"/>
    <property type="molecule type" value="Genomic_DNA"/>
</dbReference>
<dbReference type="Gene3D" id="3.30.1330.60">
    <property type="entry name" value="OmpA-like domain"/>
    <property type="match status" value="1"/>
</dbReference>
<dbReference type="InterPro" id="IPR036737">
    <property type="entry name" value="OmpA-like_sf"/>
</dbReference>
<dbReference type="Pfam" id="PF00691">
    <property type="entry name" value="OmpA"/>
    <property type="match status" value="1"/>
</dbReference>
<dbReference type="InterPro" id="IPR007055">
    <property type="entry name" value="BON_dom"/>
</dbReference>
<evidence type="ECO:0000313" key="4">
    <source>
        <dbReference type="EMBL" id="QKF77987.1"/>
    </source>
</evidence>
<accession>A0AAE7BHR7</accession>
<dbReference type="PROSITE" id="PS51123">
    <property type="entry name" value="OMPA_2"/>
    <property type="match status" value="1"/>
</dbReference>
<evidence type="ECO:0000259" key="3">
    <source>
        <dbReference type="PROSITE" id="PS51123"/>
    </source>
</evidence>
<protein>
    <submittedName>
        <fullName evidence="4">OmpA domain lipoprotein</fullName>
    </submittedName>
</protein>
<proteinExistence type="predicted"/>